<keyword evidence="1" id="KW-1133">Transmembrane helix</keyword>
<name>A0AAD4P8V6_PERFH</name>
<dbReference type="AlphaFoldDB" id="A0AAD4P8V6"/>
<keyword evidence="1" id="KW-0812">Transmembrane</keyword>
<dbReference type="EMBL" id="SDAM02000091">
    <property type="protein sequence ID" value="KAH6831098.1"/>
    <property type="molecule type" value="Genomic_DNA"/>
</dbReference>
<evidence type="ECO:0000313" key="3">
    <source>
        <dbReference type="Proteomes" id="UP001190926"/>
    </source>
</evidence>
<accession>A0AAD4P8V6</accession>
<protein>
    <submittedName>
        <fullName evidence="2">Uncharacterized protein</fullName>
    </submittedName>
</protein>
<evidence type="ECO:0000313" key="2">
    <source>
        <dbReference type="EMBL" id="KAH6831098.1"/>
    </source>
</evidence>
<feature type="transmembrane region" description="Helical" evidence="1">
    <location>
        <begin position="40"/>
        <end position="59"/>
    </location>
</feature>
<proteinExistence type="predicted"/>
<reference evidence="2 3" key="1">
    <citation type="journal article" date="2021" name="Nat. Commun.">
        <title>Incipient diploidization of the medicinal plant Perilla within 10,000 years.</title>
        <authorList>
            <person name="Zhang Y."/>
            <person name="Shen Q."/>
            <person name="Leng L."/>
            <person name="Zhang D."/>
            <person name="Chen S."/>
            <person name="Shi Y."/>
            <person name="Ning Z."/>
            <person name="Chen S."/>
        </authorList>
    </citation>
    <scope>NUCLEOTIDE SEQUENCE [LARGE SCALE GENOMIC DNA]</scope>
    <source>
        <strain evidence="3">cv. PC099</strain>
    </source>
</reference>
<organism evidence="2 3">
    <name type="scientific">Perilla frutescens var. hirtella</name>
    <name type="common">Perilla citriodora</name>
    <name type="synonym">Perilla setoyensis</name>
    <dbReference type="NCBI Taxonomy" id="608512"/>
    <lineage>
        <taxon>Eukaryota</taxon>
        <taxon>Viridiplantae</taxon>
        <taxon>Streptophyta</taxon>
        <taxon>Embryophyta</taxon>
        <taxon>Tracheophyta</taxon>
        <taxon>Spermatophyta</taxon>
        <taxon>Magnoliopsida</taxon>
        <taxon>eudicotyledons</taxon>
        <taxon>Gunneridae</taxon>
        <taxon>Pentapetalae</taxon>
        <taxon>asterids</taxon>
        <taxon>lamiids</taxon>
        <taxon>Lamiales</taxon>
        <taxon>Lamiaceae</taxon>
        <taxon>Nepetoideae</taxon>
        <taxon>Elsholtzieae</taxon>
        <taxon>Perilla</taxon>
    </lineage>
</organism>
<keyword evidence="3" id="KW-1185">Reference proteome</keyword>
<gene>
    <name evidence="2" type="ORF">C2S53_009293</name>
</gene>
<sequence>MAIMWVSVTAVGVTYGASIMVVTLKIDRESLSHVIKTGISVWSGVMVVLLIGNTLRLLLRRLRSIGVRFWTPANCFEGPVEA</sequence>
<comment type="caution">
    <text evidence="2">The sequence shown here is derived from an EMBL/GenBank/DDBJ whole genome shotgun (WGS) entry which is preliminary data.</text>
</comment>
<dbReference type="Proteomes" id="UP001190926">
    <property type="component" value="Unassembled WGS sequence"/>
</dbReference>
<evidence type="ECO:0000256" key="1">
    <source>
        <dbReference type="SAM" id="Phobius"/>
    </source>
</evidence>
<keyword evidence="1" id="KW-0472">Membrane</keyword>